<dbReference type="Proteomes" id="UP000267606">
    <property type="component" value="Unassembled WGS sequence"/>
</dbReference>
<name>A0A183I8F5_9BILA</name>
<dbReference type="AlphaFoldDB" id="A0A183I8F5"/>
<dbReference type="STRING" id="387005.A0A183I8F5"/>
<evidence type="ECO:0000313" key="2">
    <source>
        <dbReference type="Proteomes" id="UP000267606"/>
    </source>
</evidence>
<reference evidence="1 2" key="2">
    <citation type="submission" date="2018-11" db="EMBL/GenBank/DDBJ databases">
        <authorList>
            <consortium name="Pathogen Informatics"/>
        </authorList>
    </citation>
    <scope>NUCLEOTIDE SEQUENCE [LARGE SCALE GENOMIC DNA]</scope>
</reference>
<evidence type="ECO:0000313" key="3">
    <source>
        <dbReference type="WBParaSite" id="OFLC_0001603001-mRNA-1"/>
    </source>
</evidence>
<keyword evidence="2" id="KW-1185">Reference proteome</keyword>
<dbReference type="EMBL" id="UZAJ01043612">
    <property type="protein sequence ID" value="VDP26041.1"/>
    <property type="molecule type" value="Genomic_DNA"/>
</dbReference>
<dbReference type="WBParaSite" id="OFLC_0001603001-mRNA-1">
    <property type="protein sequence ID" value="OFLC_0001603001-mRNA-1"/>
    <property type="gene ID" value="OFLC_0001603001"/>
</dbReference>
<sequence length="161" mass="18244">MSEYRDPSHLDALDGKSACIISNRATSNTKNVGAKIDTYSNEYYGEICTPQEVVATSSSQVSLLEEKEVENTVDSLFDLSRNEDFRRYSDVAITPQNSTVSVERPDPEISCRPSDLEISARLPESEVPIKRILRAGAMKDQVKEQISEVYCIKTFYIFIYW</sequence>
<proteinExistence type="predicted"/>
<evidence type="ECO:0000313" key="1">
    <source>
        <dbReference type="EMBL" id="VDP26041.1"/>
    </source>
</evidence>
<protein>
    <submittedName>
        <fullName evidence="1 3">Uncharacterized protein</fullName>
    </submittedName>
</protein>
<gene>
    <name evidence="1" type="ORF">OFLC_LOCUS16017</name>
</gene>
<reference evidence="3" key="1">
    <citation type="submission" date="2016-06" db="UniProtKB">
        <authorList>
            <consortium name="WormBaseParasite"/>
        </authorList>
    </citation>
    <scope>IDENTIFICATION</scope>
</reference>
<organism evidence="3">
    <name type="scientific">Onchocerca flexuosa</name>
    <dbReference type="NCBI Taxonomy" id="387005"/>
    <lineage>
        <taxon>Eukaryota</taxon>
        <taxon>Metazoa</taxon>
        <taxon>Ecdysozoa</taxon>
        <taxon>Nematoda</taxon>
        <taxon>Chromadorea</taxon>
        <taxon>Rhabditida</taxon>
        <taxon>Spirurina</taxon>
        <taxon>Spiruromorpha</taxon>
        <taxon>Filarioidea</taxon>
        <taxon>Onchocercidae</taxon>
        <taxon>Onchocerca</taxon>
    </lineage>
</organism>
<accession>A0A183I8F5</accession>